<dbReference type="EMBL" id="SOGQ01000039">
    <property type="protein sequence ID" value="TFD00497.1"/>
    <property type="molecule type" value="Genomic_DNA"/>
</dbReference>
<keyword evidence="2" id="KW-1185">Reference proteome</keyword>
<sequence length="262" mass="29182">MERLQKVFPLAVDSGVRSIADAFDIAYEILLCNYRNEYVFKNAIVSKIVFGRHKPSTASAILELPLGRSIADVAVFNGTSTVYEIKTDLDSFARLTSQLRDYRTRVEMVNVVVSERRAASAERHIPEGVGLLALRRHGSLSVIRPAISNLDQMRSEHIFGALRQGEVADILRHHGLQATAANDPVSQWHELRDLFSELDIAQAHKGAIEAFRARGQSAHEIATHPSLPKSTRALVYSTPLSRVAMRRLVSRLAEPLPRTWGV</sequence>
<dbReference type="NCBIfam" id="NF033832">
    <property type="entry name" value="sce7726_fam"/>
    <property type="match status" value="1"/>
</dbReference>
<gene>
    <name evidence="1" type="ORF">E3T28_08185</name>
</gene>
<dbReference type="RefSeq" id="WP_134429642.1">
    <property type="nucleotide sequence ID" value="NZ_SOGQ01000039.1"/>
</dbReference>
<accession>A0ABY2J9D6</accession>
<name>A0ABY2J9D6_9MICO</name>
<evidence type="ECO:0000313" key="2">
    <source>
        <dbReference type="Proteomes" id="UP000297853"/>
    </source>
</evidence>
<proteinExistence type="predicted"/>
<evidence type="ECO:0008006" key="3">
    <source>
        <dbReference type="Google" id="ProtNLM"/>
    </source>
</evidence>
<dbReference type="Proteomes" id="UP000297853">
    <property type="component" value="Unassembled WGS sequence"/>
</dbReference>
<organism evidence="1 2">
    <name type="scientific">Cryobacterium sinapicolor</name>
    <dbReference type="NCBI Taxonomy" id="1259236"/>
    <lineage>
        <taxon>Bacteria</taxon>
        <taxon>Bacillati</taxon>
        <taxon>Actinomycetota</taxon>
        <taxon>Actinomycetes</taxon>
        <taxon>Micrococcales</taxon>
        <taxon>Microbacteriaceae</taxon>
        <taxon>Cryobacterium</taxon>
    </lineage>
</organism>
<reference evidence="1 2" key="1">
    <citation type="submission" date="2019-03" db="EMBL/GenBank/DDBJ databases">
        <title>Genomics of glacier-inhabiting Cryobacterium strains.</title>
        <authorList>
            <person name="Liu Q."/>
            <person name="Xin Y.-H."/>
        </authorList>
    </citation>
    <scope>NUCLEOTIDE SEQUENCE [LARGE SCALE GENOMIC DNA]</scope>
    <source>
        <strain evidence="1 2">TMT1-23-1</strain>
    </source>
</reference>
<dbReference type="InterPro" id="IPR047729">
    <property type="entry name" value="Sce7726-like"/>
</dbReference>
<comment type="caution">
    <text evidence="1">The sequence shown here is derived from an EMBL/GenBank/DDBJ whole genome shotgun (WGS) entry which is preliminary data.</text>
</comment>
<protein>
    <recommendedName>
        <fullName evidence="3">Sce7726 family protein</fullName>
    </recommendedName>
</protein>
<evidence type="ECO:0000313" key="1">
    <source>
        <dbReference type="EMBL" id="TFD00497.1"/>
    </source>
</evidence>